<feature type="transmembrane region" description="Helical" evidence="1">
    <location>
        <begin position="15"/>
        <end position="40"/>
    </location>
</feature>
<dbReference type="HOGENOM" id="CLU_2704076_0_0_10"/>
<dbReference type="AlphaFoldDB" id="G0L7Q5"/>
<keyword evidence="3" id="KW-1185">Reference proteome</keyword>
<accession>G0L7Q5</accession>
<reference evidence="2 3" key="2">
    <citation type="journal article" date="2012" name="Environ. Microbiol.">
        <title>Characterization of the first alginolytic operons in a marine bacterium: from their emergence in marine Flavobacteriia to their independent transfers to marine Proteobacteria and human gut Bacteroides.</title>
        <authorList>
            <person name="Thomas F."/>
            <person name="Barbeyron T."/>
            <person name="Tonon T."/>
            <person name="Genicot S."/>
            <person name="Czjzek M."/>
            <person name="Michel G."/>
        </authorList>
    </citation>
    <scope>NUCLEOTIDE SEQUENCE [LARGE SCALE GENOMIC DNA]</scope>
    <source>
        <strain evidence="3">DSM 12802 / CCUG 47099 / CIP 106680 / NCIMB 13871 / Dsij</strain>
    </source>
</reference>
<keyword evidence="1" id="KW-1133">Transmembrane helix</keyword>
<proteinExistence type="predicted"/>
<protein>
    <submittedName>
        <fullName evidence="2">Uncharacterized protein</fullName>
    </submittedName>
</protein>
<organism evidence="2 3">
    <name type="scientific">Zobellia galactanivorans (strain DSM 12802 / CCUG 47099 / CIP 106680 / NCIMB 13871 / Dsij)</name>
    <dbReference type="NCBI Taxonomy" id="63186"/>
    <lineage>
        <taxon>Bacteria</taxon>
        <taxon>Pseudomonadati</taxon>
        <taxon>Bacteroidota</taxon>
        <taxon>Flavobacteriia</taxon>
        <taxon>Flavobacteriales</taxon>
        <taxon>Flavobacteriaceae</taxon>
        <taxon>Zobellia</taxon>
    </lineage>
</organism>
<dbReference type="Proteomes" id="UP000008898">
    <property type="component" value="Chromosome"/>
</dbReference>
<keyword evidence="1" id="KW-0812">Transmembrane</keyword>
<sequence length="73" mass="8004">MSTDPSMPFLPDRQLAFVLCTTGLIEDITVLFVIPIILLTDIIQDDSMPKSVKPIAIIKLGAKDQGYIETIKG</sequence>
<dbReference type="KEGG" id="zga:ZOBELLIA_4066"/>
<dbReference type="EMBL" id="FP476056">
    <property type="protein sequence ID" value="CAZ98202.1"/>
    <property type="molecule type" value="Genomic_DNA"/>
</dbReference>
<name>G0L7Q5_ZOBGA</name>
<reference evidence="3" key="1">
    <citation type="submission" date="2009-07" db="EMBL/GenBank/DDBJ databases">
        <title>Complete genome sequence of Zobellia galactanivorans Dsij.</title>
        <authorList>
            <consortium name="Genoscope - CEA"/>
        </authorList>
    </citation>
    <scope>NUCLEOTIDE SEQUENCE [LARGE SCALE GENOMIC DNA]</scope>
    <source>
        <strain evidence="3">DSM 12802 / CCUG 47099 / CIP 106680 / NCIMB 13871 / Dsij</strain>
    </source>
</reference>
<gene>
    <name evidence="2" type="ordered locus">zobellia_4066</name>
</gene>
<evidence type="ECO:0000313" key="3">
    <source>
        <dbReference type="Proteomes" id="UP000008898"/>
    </source>
</evidence>
<evidence type="ECO:0000313" key="2">
    <source>
        <dbReference type="EMBL" id="CAZ98202.1"/>
    </source>
</evidence>
<keyword evidence="1" id="KW-0472">Membrane</keyword>
<evidence type="ECO:0000256" key="1">
    <source>
        <dbReference type="SAM" id="Phobius"/>
    </source>
</evidence>